<dbReference type="PROSITE" id="PS00589">
    <property type="entry name" value="PTS_HPR_SER"/>
    <property type="match status" value="1"/>
</dbReference>
<name>A0A1C4CL66_9BACT</name>
<evidence type="ECO:0000313" key="10">
    <source>
        <dbReference type="EMBL" id="SCC19829.1"/>
    </source>
</evidence>
<dbReference type="PRINTS" id="PR00107">
    <property type="entry name" value="PHOSPHOCPHPR"/>
</dbReference>
<dbReference type="SUPFAM" id="SSF55594">
    <property type="entry name" value="HPr-like"/>
    <property type="match status" value="1"/>
</dbReference>
<dbReference type="RefSeq" id="WP_089710849.1">
    <property type="nucleotide sequence ID" value="NZ_FMAR01000004.1"/>
</dbReference>
<reference evidence="10 11" key="1">
    <citation type="submission" date="2016-08" db="EMBL/GenBank/DDBJ databases">
        <authorList>
            <person name="Seilhamer J.J."/>
        </authorList>
    </citation>
    <scope>NUCLEOTIDE SEQUENCE [LARGE SCALE GENOMIC DNA]</scope>
    <source>
        <strain evidence="10 11">A37T2</strain>
    </source>
</reference>
<dbReference type="OrthoDB" id="9809047at2"/>
<dbReference type="PANTHER" id="PTHR33705">
    <property type="entry name" value="PHOSPHOCARRIER PROTEIN HPR"/>
    <property type="match status" value="1"/>
</dbReference>
<dbReference type="Pfam" id="PF00381">
    <property type="entry name" value="PTS-HPr"/>
    <property type="match status" value="1"/>
</dbReference>
<evidence type="ECO:0000256" key="1">
    <source>
        <dbReference type="ARBA" id="ARBA00003681"/>
    </source>
</evidence>
<protein>
    <recommendedName>
        <fullName evidence="3">Phosphocarrier protein HPr</fullName>
    </recommendedName>
    <alternativeName>
        <fullName evidence="8">Histidine-containing protein</fullName>
    </alternativeName>
</protein>
<gene>
    <name evidence="10" type="ORF">GA0116948_104182</name>
</gene>
<evidence type="ECO:0000256" key="8">
    <source>
        <dbReference type="ARBA" id="ARBA00033055"/>
    </source>
</evidence>
<keyword evidence="4" id="KW-0813">Transport</keyword>
<keyword evidence="7" id="KW-0598">Phosphotransferase system</keyword>
<evidence type="ECO:0000256" key="2">
    <source>
        <dbReference type="ARBA" id="ARBA00004496"/>
    </source>
</evidence>
<evidence type="ECO:0000256" key="7">
    <source>
        <dbReference type="ARBA" id="ARBA00022683"/>
    </source>
</evidence>
<sequence length="88" mass="9472">MISKDYVIYSAAGIHARPATALIKLAKTYQSVISLKKGDKTVRLNSMLNILAMATQAGDTLTVLVEGPDETEAAAAIDTFFTEQLKNL</sequence>
<proteinExistence type="predicted"/>
<dbReference type="EMBL" id="FMAR01000004">
    <property type="protein sequence ID" value="SCC19829.1"/>
    <property type="molecule type" value="Genomic_DNA"/>
</dbReference>
<dbReference type="InterPro" id="IPR001020">
    <property type="entry name" value="PTS_HPr_His_P_site"/>
</dbReference>
<dbReference type="GO" id="GO:0005737">
    <property type="term" value="C:cytoplasm"/>
    <property type="evidence" value="ECO:0007669"/>
    <property type="project" value="UniProtKB-SubCell"/>
</dbReference>
<dbReference type="NCBIfam" id="TIGR01003">
    <property type="entry name" value="PTS_HPr_family"/>
    <property type="match status" value="1"/>
</dbReference>
<dbReference type="GO" id="GO:0009401">
    <property type="term" value="P:phosphoenolpyruvate-dependent sugar phosphotransferase system"/>
    <property type="evidence" value="ECO:0007669"/>
    <property type="project" value="UniProtKB-KW"/>
</dbReference>
<dbReference type="PROSITE" id="PS51350">
    <property type="entry name" value="PTS_HPR_DOM"/>
    <property type="match status" value="1"/>
</dbReference>
<feature type="domain" description="HPr" evidence="9">
    <location>
        <begin position="1"/>
        <end position="88"/>
    </location>
</feature>
<evidence type="ECO:0000256" key="4">
    <source>
        <dbReference type="ARBA" id="ARBA00022448"/>
    </source>
</evidence>
<accession>A0A1C4CL66</accession>
<evidence type="ECO:0000259" key="9">
    <source>
        <dbReference type="PROSITE" id="PS51350"/>
    </source>
</evidence>
<dbReference type="AlphaFoldDB" id="A0A1C4CL66"/>
<evidence type="ECO:0000256" key="5">
    <source>
        <dbReference type="ARBA" id="ARBA00022490"/>
    </source>
</evidence>
<keyword evidence="5" id="KW-0963">Cytoplasm</keyword>
<dbReference type="InterPro" id="IPR035895">
    <property type="entry name" value="HPr-like_sf"/>
</dbReference>
<dbReference type="Proteomes" id="UP000242818">
    <property type="component" value="Unassembled WGS sequence"/>
</dbReference>
<dbReference type="PROSITE" id="PS00369">
    <property type="entry name" value="PTS_HPR_HIS"/>
    <property type="match status" value="1"/>
</dbReference>
<dbReference type="STRING" id="1335309.GA0116948_104182"/>
<dbReference type="CDD" id="cd00367">
    <property type="entry name" value="PTS-HPr_like"/>
    <property type="match status" value="1"/>
</dbReference>
<comment type="function">
    <text evidence="1">General (non sugar-specific) component of the phosphoenolpyruvate-dependent sugar phosphotransferase system (sugar PTS). This major carbohydrate active-transport system catalyzes the phosphorylation of incoming sugar substrates concomitantly with their translocation across the cell membrane. The phosphoryl group from phosphoenolpyruvate (PEP) is transferred to the phosphoryl carrier protein HPr by enzyme I. Phospho-HPr then transfers it to the PTS EIIA domain.</text>
</comment>
<dbReference type="Gene3D" id="3.30.1340.10">
    <property type="entry name" value="HPr-like"/>
    <property type="match status" value="1"/>
</dbReference>
<keyword evidence="6" id="KW-0762">Sugar transport</keyword>
<evidence type="ECO:0000313" key="11">
    <source>
        <dbReference type="Proteomes" id="UP000242818"/>
    </source>
</evidence>
<dbReference type="InterPro" id="IPR002114">
    <property type="entry name" value="PTS_HPr_Ser_P_site"/>
</dbReference>
<dbReference type="PANTHER" id="PTHR33705:SF1">
    <property type="entry name" value="PHOSPHOCARRIER PROTEIN HPR"/>
    <property type="match status" value="1"/>
</dbReference>
<dbReference type="InterPro" id="IPR000032">
    <property type="entry name" value="HPr-like"/>
</dbReference>
<keyword evidence="11" id="KW-1185">Reference proteome</keyword>
<evidence type="ECO:0000256" key="6">
    <source>
        <dbReference type="ARBA" id="ARBA00022597"/>
    </source>
</evidence>
<comment type="subcellular location">
    <subcellularLocation>
        <location evidence="2">Cytoplasm</location>
    </subcellularLocation>
</comment>
<organism evidence="10 11">
    <name type="scientific">Chitinophaga costaii</name>
    <dbReference type="NCBI Taxonomy" id="1335309"/>
    <lineage>
        <taxon>Bacteria</taxon>
        <taxon>Pseudomonadati</taxon>
        <taxon>Bacteroidota</taxon>
        <taxon>Chitinophagia</taxon>
        <taxon>Chitinophagales</taxon>
        <taxon>Chitinophagaceae</taxon>
        <taxon>Chitinophaga</taxon>
    </lineage>
</organism>
<evidence type="ECO:0000256" key="3">
    <source>
        <dbReference type="ARBA" id="ARBA00020422"/>
    </source>
</evidence>
<dbReference type="InterPro" id="IPR050399">
    <property type="entry name" value="HPr"/>
</dbReference>